<reference evidence="2" key="1">
    <citation type="submission" date="2020-02" db="EMBL/GenBank/DDBJ databases">
        <authorList>
            <person name="Meier V. D."/>
        </authorList>
    </citation>
    <scope>NUCLEOTIDE SEQUENCE</scope>
    <source>
        <strain evidence="2">AVDCRST_MAG11</strain>
    </source>
</reference>
<sequence>GHSPRRPAPARSPTRAERGARARHRRGDPPPPRRVLCRPVALARRGLARLEHRRAVVRRAASAPRLRPGGADRLPRARAAGGRRPRPERVRPAAPPPRRRHRRGVRLPAGRRTVSGAGRGAPRGHPVLA</sequence>
<protein>
    <submittedName>
        <fullName evidence="2">Uncharacterized protein</fullName>
    </submittedName>
</protein>
<gene>
    <name evidence="2" type="ORF">AVDCRST_MAG11-159</name>
</gene>
<feature type="region of interest" description="Disordered" evidence="1">
    <location>
        <begin position="56"/>
        <end position="129"/>
    </location>
</feature>
<feature type="compositionally biased region" description="Low complexity" evidence="1">
    <location>
        <begin position="58"/>
        <end position="80"/>
    </location>
</feature>
<feature type="non-terminal residue" evidence="2">
    <location>
        <position position="1"/>
    </location>
</feature>
<evidence type="ECO:0000256" key="1">
    <source>
        <dbReference type="SAM" id="MobiDB-lite"/>
    </source>
</evidence>
<organism evidence="2">
    <name type="scientific">uncultured Gemmatimonadaceae bacterium</name>
    <dbReference type="NCBI Taxonomy" id="246130"/>
    <lineage>
        <taxon>Bacteria</taxon>
        <taxon>Pseudomonadati</taxon>
        <taxon>Gemmatimonadota</taxon>
        <taxon>Gemmatimonadia</taxon>
        <taxon>Gemmatimonadales</taxon>
        <taxon>Gemmatimonadaceae</taxon>
        <taxon>environmental samples</taxon>
    </lineage>
</organism>
<name>A0A6J4JZJ4_9BACT</name>
<dbReference type="AlphaFoldDB" id="A0A6J4JZJ4"/>
<proteinExistence type="predicted"/>
<dbReference type="EMBL" id="CADCTU010000038">
    <property type="protein sequence ID" value="CAA9291724.1"/>
    <property type="molecule type" value="Genomic_DNA"/>
</dbReference>
<feature type="non-terminal residue" evidence="2">
    <location>
        <position position="129"/>
    </location>
</feature>
<evidence type="ECO:0000313" key="2">
    <source>
        <dbReference type="EMBL" id="CAA9291724.1"/>
    </source>
</evidence>
<feature type="region of interest" description="Disordered" evidence="1">
    <location>
        <begin position="1"/>
        <end position="38"/>
    </location>
</feature>
<accession>A0A6J4JZJ4</accession>